<feature type="compositionally biased region" description="Polar residues" evidence="1">
    <location>
        <begin position="255"/>
        <end position="265"/>
    </location>
</feature>
<feature type="compositionally biased region" description="Low complexity" evidence="1">
    <location>
        <begin position="268"/>
        <end position="287"/>
    </location>
</feature>
<evidence type="ECO:0000256" key="2">
    <source>
        <dbReference type="SAM" id="SignalP"/>
    </source>
</evidence>
<feature type="compositionally biased region" description="Polar residues" evidence="1">
    <location>
        <begin position="70"/>
        <end position="94"/>
    </location>
</feature>
<gene>
    <name evidence="3" type="ORF">MACJ_000564</name>
</gene>
<feature type="region of interest" description="Disordered" evidence="1">
    <location>
        <begin position="234"/>
        <end position="298"/>
    </location>
</feature>
<name>A0A976M499_THEOR</name>
<feature type="region of interest" description="Disordered" evidence="1">
    <location>
        <begin position="31"/>
        <end position="94"/>
    </location>
</feature>
<evidence type="ECO:0000313" key="3">
    <source>
        <dbReference type="EMBL" id="UKJ88121.1"/>
    </source>
</evidence>
<dbReference type="Pfam" id="PF04385">
    <property type="entry name" value="FAINT"/>
    <property type="match status" value="1"/>
</dbReference>
<reference evidence="3" key="1">
    <citation type="submission" date="2022-07" db="EMBL/GenBank/DDBJ databases">
        <title>Evaluation of T. orientalis genome assembly methods using nanopore sequencing and analysis of variation between genomes.</title>
        <authorList>
            <person name="Yam J."/>
            <person name="Micallef M.L."/>
            <person name="Liu M."/>
            <person name="Djordjevic S.P."/>
            <person name="Bogema D.R."/>
            <person name="Jenkins C."/>
        </authorList>
    </citation>
    <scope>NUCLEOTIDE SEQUENCE</scope>
    <source>
        <strain evidence="3">Fish Creek</strain>
    </source>
</reference>
<feature type="chain" id="PRO_5037653702" evidence="2">
    <location>
        <begin position="29"/>
        <end position="298"/>
    </location>
</feature>
<evidence type="ECO:0000256" key="1">
    <source>
        <dbReference type="SAM" id="MobiDB-lite"/>
    </source>
</evidence>
<dbReference type="EMBL" id="CP056065">
    <property type="protein sequence ID" value="UKJ88121.1"/>
    <property type="molecule type" value="Genomic_DNA"/>
</dbReference>
<feature type="compositionally biased region" description="Polar residues" evidence="1">
    <location>
        <begin position="33"/>
        <end position="48"/>
    </location>
</feature>
<accession>A0A976M499</accession>
<evidence type="ECO:0000313" key="4">
    <source>
        <dbReference type="Proteomes" id="UP000244803"/>
    </source>
</evidence>
<feature type="signal peptide" evidence="2">
    <location>
        <begin position="1"/>
        <end position="28"/>
    </location>
</feature>
<keyword evidence="2" id="KW-0732">Signal</keyword>
<dbReference type="Proteomes" id="UP000244803">
    <property type="component" value="Chromosome 1"/>
</dbReference>
<protein>
    <submittedName>
        <fullName evidence="3">Uncharacterized protein</fullName>
    </submittedName>
</protein>
<dbReference type="AlphaFoldDB" id="A0A976M499"/>
<organism evidence="3 4">
    <name type="scientific">Theileria orientalis</name>
    <dbReference type="NCBI Taxonomy" id="68886"/>
    <lineage>
        <taxon>Eukaryota</taxon>
        <taxon>Sar</taxon>
        <taxon>Alveolata</taxon>
        <taxon>Apicomplexa</taxon>
        <taxon>Aconoidasida</taxon>
        <taxon>Piroplasmida</taxon>
        <taxon>Theileriidae</taxon>
        <taxon>Theileria</taxon>
    </lineage>
</organism>
<proteinExistence type="predicted"/>
<dbReference type="InterPro" id="IPR007480">
    <property type="entry name" value="DUF529"/>
</dbReference>
<sequence>MKINTISTYILVCLLTHGHWNLLVPVKAAGEDATSTPDADGTVASTTADGAGEDSGLAEPTANEADGTVASPTNEPADSTLNSDPVSTSPPSSESLAAINEHEQMLARQKAEVLASSAARDDKLRELSTELLKPFKTAADNSPLLMEESDFFQDFYMGFLTYAFKPNVKCTLVKLGGVEVWKKGEHGVDEPKSVTFNIVLRRLTVRDSKKSVYFIRDDSAGEWKYAVTMSRDRKPKVLPDTGSSGSAEGSPDANEASTDGGSSTVPPAEADGSAGASAEGDGSAGESTDADGSAPPAE</sequence>